<dbReference type="EMBL" id="CP060713">
    <property type="protein sequence ID" value="QNN53295.1"/>
    <property type="molecule type" value="Genomic_DNA"/>
</dbReference>
<feature type="transmembrane region" description="Helical" evidence="8">
    <location>
        <begin position="56"/>
        <end position="77"/>
    </location>
</feature>
<keyword evidence="4 8" id="KW-0812">Transmembrane</keyword>
<dbReference type="Pfam" id="PF01569">
    <property type="entry name" value="PAP2"/>
    <property type="match status" value="1"/>
</dbReference>
<dbReference type="SMART" id="SM00014">
    <property type="entry name" value="acidPPc"/>
    <property type="match status" value="1"/>
</dbReference>
<proteinExistence type="inferred from homology"/>
<feature type="region of interest" description="Disordered" evidence="7">
    <location>
        <begin position="455"/>
        <end position="497"/>
    </location>
</feature>
<keyword evidence="11" id="KW-1185">Reference proteome</keyword>
<feature type="transmembrane region" description="Helical" evidence="8">
    <location>
        <begin position="173"/>
        <end position="195"/>
    </location>
</feature>
<dbReference type="GO" id="GO:0005886">
    <property type="term" value="C:plasma membrane"/>
    <property type="evidence" value="ECO:0007669"/>
    <property type="project" value="UniProtKB-SubCell"/>
</dbReference>
<evidence type="ECO:0000256" key="7">
    <source>
        <dbReference type="SAM" id="MobiDB-lite"/>
    </source>
</evidence>
<feature type="transmembrane region" description="Helical" evidence="8">
    <location>
        <begin position="365"/>
        <end position="385"/>
    </location>
</feature>
<organism evidence="10 11">
    <name type="scientific">Nocardioides mesophilus</name>
    <dbReference type="NCBI Taxonomy" id="433659"/>
    <lineage>
        <taxon>Bacteria</taxon>
        <taxon>Bacillati</taxon>
        <taxon>Actinomycetota</taxon>
        <taxon>Actinomycetes</taxon>
        <taxon>Propionibacteriales</taxon>
        <taxon>Nocardioidaceae</taxon>
        <taxon>Nocardioides</taxon>
    </lineage>
</organism>
<gene>
    <name evidence="10" type="ORF">H9L09_02100</name>
</gene>
<dbReference type="PANTHER" id="PTHR42709">
    <property type="entry name" value="ALKALINE PHOSPHATASE LIKE PROTEIN"/>
    <property type="match status" value="1"/>
</dbReference>
<accession>A0A7G9RCH0</accession>
<evidence type="ECO:0000256" key="3">
    <source>
        <dbReference type="ARBA" id="ARBA00022475"/>
    </source>
</evidence>
<dbReference type="InterPro" id="IPR032816">
    <property type="entry name" value="VTT_dom"/>
</dbReference>
<evidence type="ECO:0000313" key="11">
    <source>
        <dbReference type="Proteomes" id="UP000515947"/>
    </source>
</evidence>
<comment type="subcellular location">
    <subcellularLocation>
        <location evidence="1">Cell membrane</location>
        <topology evidence="1">Multi-pass membrane protein</topology>
    </subcellularLocation>
</comment>
<feature type="transmembrane region" description="Helical" evidence="8">
    <location>
        <begin position="296"/>
        <end position="317"/>
    </location>
</feature>
<keyword evidence="5 8" id="KW-1133">Transmembrane helix</keyword>
<evidence type="ECO:0000256" key="6">
    <source>
        <dbReference type="ARBA" id="ARBA00023136"/>
    </source>
</evidence>
<dbReference type="InterPro" id="IPR051311">
    <property type="entry name" value="DedA_domain"/>
</dbReference>
<evidence type="ECO:0000256" key="2">
    <source>
        <dbReference type="ARBA" id="ARBA00010792"/>
    </source>
</evidence>
<feature type="transmembrane region" description="Helical" evidence="8">
    <location>
        <begin position="30"/>
        <end position="50"/>
    </location>
</feature>
<feature type="transmembrane region" description="Helical" evidence="8">
    <location>
        <begin position="424"/>
        <end position="446"/>
    </location>
</feature>
<reference evidence="10 11" key="1">
    <citation type="submission" date="2020-08" db="EMBL/GenBank/DDBJ databases">
        <title>Genome sequence of Nocardioides mesophilus KACC 16243T.</title>
        <authorList>
            <person name="Hyun D.-W."/>
            <person name="Bae J.-W."/>
        </authorList>
    </citation>
    <scope>NUCLEOTIDE SEQUENCE [LARGE SCALE GENOMIC DNA]</scope>
    <source>
        <strain evidence="10 11">KACC 16243</strain>
    </source>
</reference>
<evidence type="ECO:0000256" key="8">
    <source>
        <dbReference type="SAM" id="Phobius"/>
    </source>
</evidence>
<evidence type="ECO:0000256" key="1">
    <source>
        <dbReference type="ARBA" id="ARBA00004651"/>
    </source>
</evidence>
<evidence type="ECO:0000256" key="5">
    <source>
        <dbReference type="ARBA" id="ARBA00022989"/>
    </source>
</evidence>
<dbReference type="CDD" id="cd03392">
    <property type="entry name" value="PAP2_like_2"/>
    <property type="match status" value="1"/>
</dbReference>
<dbReference type="AlphaFoldDB" id="A0A7G9RCH0"/>
<comment type="similarity">
    <text evidence="2">Belongs to the DedA family.</text>
</comment>
<dbReference type="Proteomes" id="UP000515947">
    <property type="component" value="Chromosome"/>
</dbReference>
<keyword evidence="3" id="KW-1003">Cell membrane</keyword>
<dbReference type="Pfam" id="PF09335">
    <property type="entry name" value="VTT_dom"/>
    <property type="match status" value="1"/>
</dbReference>
<dbReference type="PANTHER" id="PTHR42709:SF6">
    <property type="entry name" value="UNDECAPRENYL PHOSPHATE TRANSPORTER A"/>
    <property type="match status" value="1"/>
</dbReference>
<feature type="transmembrane region" description="Helical" evidence="8">
    <location>
        <begin position="397"/>
        <end position="418"/>
    </location>
</feature>
<feature type="transmembrane region" description="Helical" evidence="8">
    <location>
        <begin position="141"/>
        <end position="161"/>
    </location>
</feature>
<sequence>MTTLANHILALPGWVALLVVFAVPALESSAFVGFLFPGEIALILGGVLAFEGRVPLAAVLVAGMVGAVVGDSVGYAVGSAYGRRLLDGTVGRWVKQDHLDRASVYLAERGGRAVFFGRFTAALRVMIPGLAGMSGLRYRTFLVFNVAGAVGWVTLSVMLGYLGGSSWRHVEHIASRIGLGALAVVVLAIAAGYALRRTGTHKGRRLLGWLESRGPVRRARARHPRLTGWLTNRLDPSRPTGLGLTIATAVLVGSVWAFLGISQDVVVNEELALADPGIHSWFLAHRTGALDTFFQIVTRLGSTYLVVPLLLVAGAALVRRRRSWVPAVDIAVVYGSAVLLHAVVIELVHRPRPPRADWLAPAGGWAYPSGHTTQAVAAWGLLALLFSVGAAPRTRTVVVSAAAVVVTLVAVSRVYLGVHWATDVLGAVAMSVAVLSAWVVVHRFWFVDPPTHQASPSGQVSGGNRWAAAHAASEHRVPRASRRRPAGPAGIDPPCRG</sequence>
<dbReference type="Gene3D" id="1.20.144.10">
    <property type="entry name" value="Phosphatidic acid phosphatase type 2/haloperoxidase"/>
    <property type="match status" value="1"/>
</dbReference>
<dbReference type="SUPFAM" id="SSF48317">
    <property type="entry name" value="Acid phosphatase/Vanadium-dependent haloperoxidase"/>
    <property type="match status" value="1"/>
</dbReference>
<feature type="domain" description="Phosphatidic acid phosphatase type 2/haloperoxidase" evidence="9">
    <location>
        <begin position="327"/>
        <end position="439"/>
    </location>
</feature>
<feature type="transmembrane region" description="Helical" evidence="8">
    <location>
        <begin position="324"/>
        <end position="345"/>
    </location>
</feature>
<evidence type="ECO:0000256" key="4">
    <source>
        <dbReference type="ARBA" id="ARBA00022692"/>
    </source>
</evidence>
<dbReference type="InterPro" id="IPR000326">
    <property type="entry name" value="PAP2/HPO"/>
</dbReference>
<feature type="transmembrane region" description="Helical" evidence="8">
    <location>
        <begin position="6"/>
        <end position="23"/>
    </location>
</feature>
<evidence type="ECO:0000313" key="10">
    <source>
        <dbReference type="EMBL" id="QNN53295.1"/>
    </source>
</evidence>
<dbReference type="RefSeq" id="WP_187579137.1">
    <property type="nucleotide sequence ID" value="NZ_CP060713.1"/>
</dbReference>
<evidence type="ECO:0000259" key="9">
    <source>
        <dbReference type="SMART" id="SM00014"/>
    </source>
</evidence>
<dbReference type="KEGG" id="nmes:H9L09_02100"/>
<keyword evidence="6 8" id="KW-0472">Membrane</keyword>
<dbReference type="InterPro" id="IPR036938">
    <property type="entry name" value="PAP2/HPO_sf"/>
</dbReference>
<feature type="transmembrane region" description="Helical" evidence="8">
    <location>
        <begin position="242"/>
        <end position="261"/>
    </location>
</feature>
<protein>
    <submittedName>
        <fullName evidence="10">Bifunctional DedA family/phosphatase PAP2 family protein</fullName>
    </submittedName>
</protein>
<name>A0A7G9RCH0_9ACTN</name>